<proteinExistence type="predicted"/>
<evidence type="ECO:0000313" key="2">
    <source>
        <dbReference type="WBParaSite" id="JU765_v2.g8458.t1"/>
    </source>
</evidence>
<dbReference type="Proteomes" id="UP000887576">
    <property type="component" value="Unplaced"/>
</dbReference>
<accession>A0AC34RMQ6</accession>
<evidence type="ECO:0000313" key="1">
    <source>
        <dbReference type="Proteomes" id="UP000887576"/>
    </source>
</evidence>
<reference evidence="2" key="1">
    <citation type="submission" date="2022-11" db="UniProtKB">
        <authorList>
            <consortium name="WormBaseParasite"/>
        </authorList>
    </citation>
    <scope>IDENTIFICATION</scope>
</reference>
<organism evidence="1 2">
    <name type="scientific">Panagrolaimus sp. JU765</name>
    <dbReference type="NCBI Taxonomy" id="591449"/>
    <lineage>
        <taxon>Eukaryota</taxon>
        <taxon>Metazoa</taxon>
        <taxon>Ecdysozoa</taxon>
        <taxon>Nematoda</taxon>
        <taxon>Chromadorea</taxon>
        <taxon>Rhabditida</taxon>
        <taxon>Tylenchina</taxon>
        <taxon>Panagrolaimomorpha</taxon>
        <taxon>Panagrolaimoidea</taxon>
        <taxon>Panagrolaimidae</taxon>
        <taxon>Panagrolaimus</taxon>
    </lineage>
</organism>
<sequence length="216" mass="24255">MWGEALMIIPVIEQGATSVNGYLPGSSTWYSVYDSYYGTKVTPGNVSHPAPLTSLIPLFVRGGYILPRQSPAMTTIYSRKNRFELLIAFTSEDTPTSNGELYWDDGESLFDDISNHNYYHFTFFSQLSSTNFILQINKIRSANGIILPKLENIELFGYKFYPNLKNATLNGNPVYFDDPNGSYSPFTQVLNVTATGMIDLNNGSSWTLTWSNTVDF</sequence>
<dbReference type="WBParaSite" id="JU765_v2.g8458.t1">
    <property type="protein sequence ID" value="JU765_v2.g8458.t1"/>
    <property type="gene ID" value="JU765_v2.g8458"/>
</dbReference>
<name>A0AC34RMQ6_9BILA</name>
<protein>
    <submittedName>
        <fullName evidence="2">Uncharacterized protein</fullName>
    </submittedName>
</protein>